<dbReference type="InterPro" id="IPR016181">
    <property type="entry name" value="Acyl_CoA_acyltransferase"/>
</dbReference>
<dbReference type="RefSeq" id="WP_404633371.1">
    <property type="nucleotide sequence ID" value="NZ_JADIKM010000003.1"/>
</dbReference>
<evidence type="ECO:0000313" key="4">
    <source>
        <dbReference type="Proteomes" id="UP001620460"/>
    </source>
</evidence>
<dbReference type="EMBL" id="JADIKM010000003">
    <property type="protein sequence ID" value="MFK2904649.1"/>
    <property type="molecule type" value="Genomic_DNA"/>
</dbReference>
<feature type="domain" description="N-acetyltransferase" evidence="1">
    <location>
        <begin position="1"/>
        <end position="98"/>
    </location>
</feature>
<dbReference type="PROSITE" id="PS51186">
    <property type="entry name" value="GNAT"/>
    <property type="match status" value="1"/>
</dbReference>
<comment type="caution">
    <text evidence="3">The sequence shown here is derived from an EMBL/GenBank/DDBJ whole genome shotgun (WGS) entry which is preliminary data.</text>
</comment>
<feature type="domain" description="N-acetyltransferase" evidence="2">
    <location>
        <begin position="4"/>
        <end position="89"/>
    </location>
</feature>
<evidence type="ECO:0000259" key="2">
    <source>
        <dbReference type="PROSITE" id="PS51729"/>
    </source>
</evidence>
<protein>
    <submittedName>
        <fullName evidence="3">N-acetyltransferase</fullName>
    </submittedName>
</protein>
<dbReference type="PANTHER" id="PTHR31435:SF10">
    <property type="entry name" value="BSR4717 PROTEIN"/>
    <property type="match status" value="1"/>
</dbReference>
<dbReference type="Proteomes" id="UP001620460">
    <property type="component" value="Unassembled WGS sequence"/>
</dbReference>
<dbReference type="Gene3D" id="3.40.630.30">
    <property type="match status" value="1"/>
</dbReference>
<evidence type="ECO:0000313" key="3">
    <source>
        <dbReference type="EMBL" id="MFK2904649.1"/>
    </source>
</evidence>
<dbReference type="Pfam" id="PF14542">
    <property type="entry name" value="Acetyltransf_CG"/>
    <property type="match status" value="1"/>
</dbReference>
<keyword evidence="4" id="KW-1185">Reference proteome</keyword>
<dbReference type="PROSITE" id="PS51729">
    <property type="entry name" value="GNAT_YJDJ"/>
    <property type="match status" value="1"/>
</dbReference>
<proteinExistence type="predicted"/>
<dbReference type="InterPro" id="IPR000182">
    <property type="entry name" value="GNAT_dom"/>
</dbReference>
<reference evidence="3 4" key="1">
    <citation type="submission" date="2020-10" db="EMBL/GenBank/DDBJ databases">
        <title>Phylogeny of dyella-like bacteria.</title>
        <authorList>
            <person name="Fu J."/>
        </authorList>
    </citation>
    <scope>NUCLEOTIDE SEQUENCE [LARGE SCALE GENOMIC DNA]</scope>
    <source>
        <strain evidence="3 4">Gsoil3046</strain>
    </source>
</reference>
<evidence type="ECO:0000259" key="1">
    <source>
        <dbReference type="PROSITE" id="PS51186"/>
    </source>
</evidence>
<sequence>MQIQDNPARTRFEAIEGDNVAFAAYALAGDTITFTHTIVPEAMRGKGVATALIRAALASARQRGLRVTPRCPFFLAYMKQHRDDDDLLSPEGCALVAS</sequence>
<dbReference type="SUPFAM" id="SSF55729">
    <property type="entry name" value="Acyl-CoA N-acyltransferases (Nat)"/>
    <property type="match status" value="1"/>
</dbReference>
<organism evidence="3 4">
    <name type="scientific">Dyella ginsengisoli</name>
    <dbReference type="NCBI Taxonomy" id="363848"/>
    <lineage>
        <taxon>Bacteria</taxon>
        <taxon>Pseudomonadati</taxon>
        <taxon>Pseudomonadota</taxon>
        <taxon>Gammaproteobacteria</taxon>
        <taxon>Lysobacterales</taxon>
        <taxon>Rhodanobacteraceae</taxon>
        <taxon>Dyella</taxon>
    </lineage>
</organism>
<name>A0ABW8JUD8_9GAMM</name>
<gene>
    <name evidence="3" type="ORF">ISP17_11790</name>
</gene>
<dbReference type="InterPro" id="IPR031165">
    <property type="entry name" value="GNAT_YJDJ"/>
</dbReference>
<dbReference type="InterPro" id="IPR045057">
    <property type="entry name" value="Gcn5-rel_NAT"/>
</dbReference>
<dbReference type="CDD" id="cd04301">
    <property type="entry name" value="NAT_SF"/>
    <property type="match status" value="1"/>
</dbReference>
<accession>A0ABW8JUD8</accession>
<dbReference type="PANTHER" id="PTHR31435">
    <property type="entry name" value="PROTEIN NATD1"/>
    <property type="match status" value="1"/>
</dbReference>